<evidence type="ECO:0000256" key="1">
    <source>
        <dbReference type="SAM" id="MobiDB-lite"/>
    </source>
</evidence>
<organism evidence="2">
    <name type="scientific">Rhizophora mucronata</name>
    <name type="common">Asiatic mangrove</name>
    <dbReference type="NCBI Taxonomy" id="61149"/>
    <lineage>
        <taxon>Eukaryota</taxon>
        <taxon>Viridiplantae</taxon>
        <taxon>Streptophyta</taxon>
        <taxon>Embryophyta</taxon>
        <taxon>Tracheophyta</taxon>
        <taxon>Spermatophyta</taxon>
        <taxon>Magnoliopsida</taxon>
        <taxon>eudicotyledons</taxon>
        <taxon>Gunneridae</taxon>
        <taxon>Pentapetalae</taxon>
        <taxon>rosids</taxon>
        <taxon>fabids</taxon>
        <taxon>Malpighiales</taxon>
        <taxon>Rhizophoraceae</taxon>
        <taxon>Rhizophora</taxon>
    </lineage>
</organism>
<protein>
    <submittedName>
        <fullName evidence="2">Uncharacterized protein</fullName>
    </submittedName>
</protein>
<dbReference type="AlphaFoldDB" id="A0A2P2QSY3"/>
<accession>A0A2P2QSY3</accession>
<reference evidence="2" key="1">
    <citation type="submission" date="2018-02" db="EMBL/GenBank/DDBJ databases">
        <title>Rhizophora mucronata_Transcriptome.</title>
        <authorList>
            <person name="Meera S.P."/>
            <person name="Sreeshan A."/>
            <person name="Augustine A."/>
        </authorList>
    </citation>
    <scope>NUCLEOTIDE SEQUENCE</scope>
    <source>
        <tissue evidence="2">Leaf</tissue>
    </source>
</reference>
<proteinExistence type="predicted"/>
<evidence type="ECO:0000313" key="2">
    <source>
        <dbReference type="EMBL" id="MBX70038.1"/>
    </source>
</evidence>
<dbReference type="EMBL" id="GGEC01089554">
    <property type="protein sequence ID" value="MBX70038.1"/>
    <property type="molecule type" value="Transcribed_RNA"/>
</dbReference>
<feature type="region of interest" description="Disordered" evidence="1">
    <location>
        <begin position="1"/>
        <end position="21"/>
    </location>
</feature>
<sequence length="21" mass="2342">MALDTLKCQDLLEPERVQAPA</sequence>
<name>A0A2P2QSY3_RHIMU</name>